<evidence type="ECO:0000313" key="3">
    <source>
        <dbReference type="Proteomes" id="UP000825935"/>
    </source>
</evidence>
<reference evidence="2" key="1">
    <citation type="submission" date="2021-08" db="EMBL/GenBank/DDBJ databases">
        <title>WGS assembly of Ceratopteris richardii.</title>
        <authorList>
            <person name="Marchant D.B."/>
            <person name="Chen G."/>
            <person name="Jenkins J."/>
            <person name="Shu S."/>
            <person name="Leebens-Mack J."/>
            <person name="Grimwood J."/>
            <person name="Schmutz J."/>
            <person name="Soltis P."/>
            <person name="Soltis D."/>
            <person name="Chen Z.-H."/>
        </authorList>
    </citation>
    <scope>NUCLEOTIDE SEQUENCE</scope>
    <source>
        <strain evidence="2">Whitten #5841</strain>
        <tissue evidence="2">Leaf</tissue>
    </source>
</reference>
<proteinExistence type="predicted"/>
<evidence type="ECO:0008006" key="4">
    <source>
        <dbReference type="Google" id="ProtNLM"/>
    </source>
</evidence>
<dbReference type="OMA" id="MWVKTAE"/>
<dbReference type="EMBL" id="CM035407">
    <property type="protein sequence ID" value="KAH7444693.1"/>
    <property type="molecule type" value="Genomic_DNA"/>
</dbReference>
<dbReference type="InterPro" id="IPR009631">
    <property type="entry name" value="CGLD27-like"/>
</dbReference>
<organism evidence="2 3">
    <name type="scientific">Ceratopteris richardii</name>
    <name type="common">Triangle waterfern</name>
    <dbReference type="NCBI Taxonomy" id="49495"/>
    <lineage>
        <taxon>Eukaryota</taxon>
        <taxon>Viridiplantae</taxon>
        <taxon>Streptophyta</taxon>
        <taxon>Embryophyta</taxon>
        <taxon>Tracheophyta</taxon>
        <taxon>Polypodiopsida</taxon>
        <taxon>Polypodiidae</taxon>
        <taxon>Polypodiales</taxon>
        <taxon>Pteridineae</taxon>
        <taxon>Pteridaceae</taxon>
        <taxon>Parkerioideae</taxon>
        <taxon>Ceratopteris</taxon>
    </lineage>
</organism>
<dbReference type="OrthoDB" id="192326at2759"/>
<keyword evidence="3" id="KW-1185">Reference proteome</keyword>
<dbReference type="AlphaFoldDB" id="A0A8T2V867"/>
<keyword evidence="1" id="KW-1133">Transmembrane helix</keyword>
<dbReference type="EMBL" id="CM035407">
    <property type="protein sequence ID" value="KAH7444687.1"/>
    <property type="molecule type" value="Genomic_DNA"/>
</dbReference>
<feature type="transmembrane region" description="Helical" evidence="1">
    <location>
        <begin position="155"/>
        <end position="175"/>
    </location>
</feature>
<dbReference type="EMBL" id="CM035407">
    <property type="protein sequence ID" value="KAH7444691.1"/>
    <property type="molecule type" value="Genomic_DNA"/>
</dbReference>
<gene>
    <name evidence="2" type="ORF">KP509_02G088200</name>
</gene>
<keyword evidence="1" id="KW-0812">Transmembrane</keyword>
<evidence type="ECO:0000256" key="1">
    <source>
        <dbReference type="SAM" id="Phobius"/>
    </source>
</evidence>
<keyword evidence="1" id="KW-0472">Membrane</keyword>
<evidence type="ECO:0000313" key="2">
    <source>
        <dbReference type="EMBL" id="KAH7444691.1"/>
    </source>
</evidence>
<feature type="transmembrane region" description="Helical" evidence="1">
    <location>
        <begin position="229"/>
        <end position="248"/>
    </location>
</feature>
<sequence length="299" mass="32127">MGSTAAVCGHITLTDGMGGMSPSHICSKGYLCNRIFYGNSVNKNGIRWVVHSSKSFQVFSKLRKGGKSGNNGDNKSYGNPFSKGGSSLRCPVPLEQQPVNEYQSLVDSMLFSWAVGNPWLYTLKLSAVTGAIGLLLGWPITAATLDPGTDYFKCVIGALCAGLFAATLAALRMYLGWAYVGNRLLSAAVEYEETGWYDGEIWIKPPEVLARDRLLGSYKVKPALNRVKMTLIGLAASLASCTLLFLSLDRHVDVPPAQEDTITSSGPSIGTPYNEASALTYEPDAFGDAGESMLPDYCH</sequence>
<dbReference type="Proteomes" id="UP000825935">
    <property type="component" value="Chromosome 2"/>
</dbReference>
<dbReference type="PANTHER" id="PTHR34214:SF1">
    <property type="entry name" value="DUF1230 FAMILY PROTEIN"/>
    <property type="match status" value="1"/>
</dbReference>
<dbReference type="Pfam" id="PF06799">
    <property type="entry name" value="CGLD27-like"/>
    <property type="match status" value="1"/>
</dbReference>
<accession>A0A8T2V867</accession>
<feature type="transmembrane region" description="Helical" evidence="1">
    <location>
        <begin position="119"/>
        <end position="140"/>
    </location>
</feature>
<dbReference type="PANTHER" id="PTHR34214">
    <property type="match status" value="1"/>
</dbReference>
<name>A0A8T2V867_CERRI</name>
<dbReference type="EMBL" id="CM035407">
    <property type="protein sequence ID" value="KAH7444688.1"/>
    <property type="molecule type" value="Genomic_DNA"/>
</dbReference>
<protein>
    <recommendedName>
        <fullName evidence="4">DUF1230 family protein</fullName>
    </recommendedName>
</protein>
<comment type="caution">
    <text evidence="2">The sequence shown here is derived from an EMBL/GenBank/DDBJ whole genome shotgun (WGS) entry which is preliminary data.</text>
</comment>